<gene>
    <name evidence="1" type="ORF">J21TS7_20360</name>
</gene>
<name>A0ABQ4LBA3_9BACL</name>
<proteinExistence type="predicted"/>
<evidence type="ECO:0000313" key="1">
    <source>
        <dbReference type="EMBL" id="GIO53718.1"/>
    </source>
</evidence>
<organism evidence="1 2">
    <name type="scientific">Paenibacillus cineris</name>
    <dbReference type="NCBI Taxonomy" id="237530"/>
    <lineage>
        <taxon>Bacteria</taxon>
        <taxon>Bacillati</taxon>
        <taxon>Bacillota</taxon>
        <taxon>Bacilli</taxon>
        <taxon>Bacillales</taxon>
        <taxon>Paenibacillaceae</taxon>
        <taxon>Paenibacillus</taxon>
    </lineage>
</organism>
<comment type="caution">
    <text evidence="1">The sequence shown here is derived from an EMBL/GenBank/DDBJ whole genome shotgun (WGS) entry which is preliminary data.</text>
</comment>
<keyword evidence="2" id="KW-1185">Reference proteome</keyword>
<evidence type="ECO:0000313" key="2">
    <source>
        <dbReference type="Proteomes" id="UP000676601"/>
    </source>
</evidence>
<dbReference type="EMBL" id="BORU01000001">
    <property type="protein sequence ID" value="GIO53718.1"/>
    <property type="molecule type" value="Genomic_DNA"/>
</dbReference>
<reference evidence="1 2" key="1">
    <citation type="submission" date="2021-03" db="EMBL/GenBank/DDBJ databases">
        <title>Antimicrobial resistance genes in bacteria isolated from Japanese honey, and their potential for conferring macrolide and lincosamide resistance in the American foulbrood pathogen Paenibacillus larvae.</title>
        <authorList>
            <person name="Okamoto M."/>
            <person name="Kumagai M."/>
            <person name="Kanamori H."/>
            <person name="Takamatsu D."/>
        </authorList>
    </citation>
    <scope>NUCLEOTIDE SEQUENCE [LARGE SCALE GENOMIC DNA]</scope>
    <source>
        <strain evidence="1 2">J21TS7</strain>
    </source>
</reference>
<protein>
    <submittedName>
        <fullName evidence="1">Uncharacterized protein</fullName>
    </submittedName>
</protein>
<accession>A0ABQ4LBA3</accession>
<sequence length="123" mass="14136">MKDDGNKPAPFFELVTQGTGNGLKQHDLSGLIWHDEVMTFDSMYEAQVWALDEPYNKLGWEYDGYRTADPKIAGALVWELMKAKTAGYGRREVFADEQHVDKTTIYRVWVKWTRPEPGALHSD</sequence>
<dbReference type="RefSeq" id="WP_212983478.1">
    <property type="nucleotide sequence ID" value="NZ_BORU01000001.1"/>
</dbReference>
<dbReference type="Proteomes" id="UP000676601">
    <property type="component" value="Unassembled WGS sequence"/>
</dbReference>